<protein>
    <submittedName>
        <fullName evidence="1">Uncharacterized protein</fullName>
    </submittedName>
</protein>
<accession>A0AAW1QD36</accession>
<reference evidence="1 2" key="1">
    <citation type="journal article" date="2024" name="Nat. Commun.">
        <title>Phylogenomics reveals the evolutionary origins of lichenization in chlorophyte algae.</title>
        <authorList>
            <person name="Puginier C."/>
            <person name="Libourel C."/>
            <person name="Otte J."/>
            <person name="Skaloud P."/>
            <person name="Haon M."/>
            <person name="Grisel S."/>
            <person name="Petersen M."/>
            <person name="Berrin J.G."/>
            <person name="Delaux P.M."/>
            <person name="Dal Grande F."/>
            <person name="Keller J."/>
        </authorList>
    </citation>
    <scope>NUCLEOTIDE SEQUENCE [LARGE SCALE GENOMIC DNA]</scope>
    <source>
        <strain evidence="1 2">SAG 2145</strain>
    </source>
</reference>
<proteinExistence type="predicted"/>
<gene>
    <name evidence="1" type="ORF">WJX74_004115</name>
</gene>
<organism evidence="1 2">
    <name type="scientific">Apatococcus lobatus</name>
    <dbReference type="NCBI Taxonomy" id="904363"/>
    <lineage>
        <taxon>Eukaryota</taxon>
        <taxon>Viridiplantae</taxon>
        <taxon>Chlorophyta</taxon>
        <taxon>core chlorophytes</taxon>
        <taxon>Trebouxiophyceae</taxon>
        <taxon>Chlorellales</taxon>
        <taxon>Chlorellaceae</taxon>
        <taxon>Apatococcus</taxon>
    </lineage>
</organism>
<sequence>MDKRLLARSDPSAGGRLEQARLTGRAYCCAARARVLDRLVTGSVGMIKLQTVQAASGPLQTAALKVLAPLKLSCQPSQQPEALVCS</sequence>
<name>A0AAW1QD36_9CHLO</name>
<dbReference type="Proteomes" id="UP001438707">
    <property type="component" value="Unassembled WGS sequence"/>
</dbReference>
<evidence type="ECO:0000313" key="1">
    <source>
        <dbReference type="EMBL" id="KAK9819309.1"/>
    </source>
</evidence>
<evidence type="ECO:0000313" key="2">
    <source>
        <dbReference type="Proteomes" id="UP001438707"/>
    </source>
</evidence>
<keyword evidence="2" id="KW-1185">Reference proteome</keyword>
<comment type="caution">
    <text evidence="1">The sequence shown here is derived from an EMBL/GenBank/DDBJ whole genome shotgun (WGS) entry which is preliminary data.</text>
</comment>
<dbReference type="EMBL" id="JALJOS010000048">
    <property type="protein sequence ID" value="KAK9819309.1"/>
    <property type="molecule type" value="Genomic_DNA"/>
</dbReference>
<dbReference type="AlphaFoldDB" id="A0AAW1QD36"/>